<proteinExistence type="predicted"/>
<evidence type="ECO:0000313" key="1">
    <source>
        <dbReference type="EMBL" id="PIO74632.1"/>
    </source>
</evidence>
<name>A0A2G9UY28_TELCI</name>
<accession>A0A2G9UY28</accession>
<protein>
    <submittedName>
        <fullName evidence="1">Uncharacterized protein</fullName>
    </submittedName>
</protein>
<dbReference type="PANTHER" id="PTHR22699">
    <property type="entry name" value="THIOREDOXIN DOMAIN-CONTAINING PROTEIN 16"/>
    <property type="match status" value="1"/>
</dbReference>
<dbReference type="AlphaFoldDB" id="A0A2G9UY28"/>
<evidence type="ECO:0000313" key="2">
    <source>
        <dbReference type="Proteomes" id="UP000230423"/>
    </source>
</evidence>
<organism evidence="1 2">
    <name type="scientific">Teladorsagia circumcincta</name>
    <name type="common">Brown stomach worm</name>
    <name type="synonym">Ostertagia circumcincta</name>
    <dbReference type="NCBI Taxonomy" id="45464"/>
    <lineage>
        <taxon>Eukaryota</taxon>
        <taxon>Metazoa</taxon>
        <taxon>Ecdysozoa</taxon>
        <taxon>Nematoda</taxon>
        <taxon>Chromadorea</taxon>
        <taxon>Rhabditida</taxon>
        <taxon>Rhabditina</taxon>
        <taxon>Rhabditomorpha</taxon>
        <taxon>Strongyloidea</taxon>
        <taxon>Trichostrongylidae</taxon>
        <taxon>Teladorsagia</taxon>
    </lineage>
</organism>
<reference evidence="1 2" key="1">
    <citation type="submission" date="2015-09" db="EMBL/GenBank/DDBJ databases">
        <title>Draft genome of the parasitic nematode Teladorsagia circumcincta isolate WARC Sus (inbred).</title>
        <authorList>
            <person name="Mitreva M."/>
        </authorList>
    </citation>
    <scope>NUCLEOTIDE SEQUENCE [LARGE SCALE GENOMIC DNA]</scope>
    <source>
        <strain evidence="1 2">S</strain>
    </source>
</reference>
<sequence length="337" mass="38172">MLPPLGRGWDFDENAAPGAIPQDYFLQTTFIHRSENKQQKDFAELVLTKLGVIRERLRQMARITVDNEVISCVEDSEHYRCGDFQRDSSYHYFVVEDSNGDNIGSTYYLRDEKYYLQWMYLMVSGPVIELGNDDSVKKAKKGLIFGSEPHPVTIGTFPDRDCSEYQHFKLAADRLQGRYFMAVIIKPGSSGTVTTYRPTEKQRRRDYDGRLIFHEDSRRIFSSDNRLQVHKLPLESSTTSDQIWEWIQTRDDAEGVMSIVDELSVREPHPLRLLQKAHVDAVFGVQNTMILPDETLYQEIVTHANKAPHSTGGAVSGGCPFMMGGGAGGGGALHEEL</sequence>
<dbReference type="Proteomes" id="UP000230423">
    <property type="component" value="Unassembled WGS sequence"/>
</dbReference>
<dbReference type="PANTHER" id="PTHR22699:SF1">
    <property type="entry name" value="THIOREDOXIN DOMAIN-CONTAINING PROTEIN 16"/>
    <property type="match status" value="1"/>
</dbReference>
<dbReference type="OrthoDB" id="5856593at2759"/>
<dbReference type="EMBL" id="KZ345244">
    <property type="protein sequence ID" value="PIO74632.1"/>
    <property type="molecule type" value="Genomic_DNA"/>
</dbReference>
<dbReference type="InterPro" id="IPR040090">
    <property type="entry name" value="TXNDC16"/>
</dbReference>
<keyword evidence="2" id="KW-1185">Reference proteome</keyword>
<gene>
    <name evidence="1" type="ORF">TELCIR_03357</name>
</gene>